<sequence>WMILGGVSSYVLRLSDFRAHSLASANTSGCGRGQIVGEDVYLSIQSGGKGALGLYAGLGSWRKIRTPDWRGDKQRGNLLLAGSTLVVSTDQIYFYTDATTVRRRFASRIKQSPPHLKSLLDYASLMDSGGIWKEAVEAYLEYDRITGRKGVLSTNVRDRLYELFLKMGEDLDGSSLISKLRYFQQAREFTPSARKKAHMEWKISELLCEMDRNREAIDLCREMRDRCPDYIFPVHGGETAVRVREFTSHLISRIQEKDPGAYRHVEILAKQALEEVRGDRVQGWRKVETHFPHSQAAKEARSLLLAEFLSQEKWAEALGLLRETSSPSDPRQIFQLLEKIGDRERLVSALQNWRLEFGDTVLVTKGNTRPVHEIAGQWLQKIAENSLPRKNLPDGSLTQVGQTMEK</sequence>
<feature type="non-terminal residue" evidence="1">
    <location>
        <position position="1"/>
    </location>
</feature>
<organism evidence="1">
    <name type="scientific">marine metagenome</name>
    <dbReference type="NCBI Taxonomy" id="408172"/>
    <lineage>
        <taxon>unclassified sequences</taxon>
        <taxon>metagenomes</taxon>
        <taxon>ecological metagenomes</taxon>
    </lineage>
</organism>
<reference evidence="1" key="1">
    <citation type="submission" date="2018-05" db="EMBL/GenBank/DDBJ databases">
        <authorList>
            <person name="Lanie J.A."/>
            <person name="Ng W.-L."/>
            <person name="Kazmierczak K.M."/>
            <person name="Andrzejewski T.M."/>
            <person name="Davidsen T.M."/>
            <person name="Wayne K.J."/>
            <person name="Tettelin H."/>
            <person name="Glass J.I."/>
            <person name="Rusch D."/>
            <person name="Podicherti R."/>
            <person name="Tsui H.-C.T."/>
            <person name="Winkler M.E."/>
        </authorList>
    </citation>
    <scope>NUCLEOTIDE SEQUENCE</scope>
</reference>
<dbReference type="AlphaFoldDB" id="A0A382L7X2"/>
<name>A0A382L7X2_9ZZZZ</name>
<accession>A0A382L7X2</accession>
<evidence type="ECO:0000313" key="1">
    <source>
        <dbReference type="EMBL" id="SVC31915.1"/>
    </source>
</evidence>
<protein>
    <submittedName>
        <fullName evidence="1">Uncharacterized protein</fullName>
    </submittedName>
</protein>
<proteinExistence type="predicted"/>
<dbReference type="EMBL" id="UINC01084875">
    <property type="protein sequence ID" value="SVC31915.1"/>
    <property type="molecule type" value="Genomic_DNA"/>
</dbReference>
<gene>
    <name evidence="1" type="ORF">METZ01_LOCUS284769</name>
</gene>
<feature type="non-terminal residue" evidence="1">
    <location>
        <position position="406"/>
    </location>
</feature>